<dbReference type="SMART" id="SM00387">
    <property type="entry name" value="HATPase_c"/>
    <property type="match status" value="1"/>
</dbReference>
<dbReference type="NCBIfam" id="TIGR00229">
    <property type="entry name" value="sensory_box"/>
    <property type="match status" value="1"/>
</dbReference>
<dbReference type="Pfam" id="PF00512">
    <property type="entry name" value="HisKA"/>
    <property type="match status" value="1"/>
</dbReference>
<dbReference type="PANTHER" id="PTHR43711:SF1">
    <property type="entry name" value="HISTIDINE KINASE 1"/>
    <property type="match status" value="1"/>
</dbReference>
<dbReference type="InterPro" id="IPR050736">
    <property type="entry name" value="Sensor_HK_Regulatory"/>
</dbReference>
<feature type="compositionally biased region" description="Polar residues" evidence="6">
    <location>
        <begin position="23"/>
        <end position="34"/>
    </location>
</feature>
<protein>
    <recommendedName>
        <fullName evidence="2">histidine kinase</fullName>
        <ecNumber evidence="2">2.7.13.3</ecNumber>
    </recommendedName>
</protein>
<dbReference type="AlphaFoldDB" id="A0A1I6HLU0"/>
<dbReference type="Gene3D" id="3.30.450.20">
    <property type="entry name" value="PAS domain"/>
    <property type="match status" value="1"/>
</dbReference>
<dbReference type="SMART" id="SM00388">
    <property type="entry name" value="HisKA"/>
    <property type="match status" value="1"/>
</dbReference>
<dbReference type="CDD" id="cd00082">
    <property type="entry name" value="HisKA"/>
    <property type="match status" value="1"/>
</dbReference>
<evidence type="ECO:0000256" key="4">
    <source>
        <dbReference type="ARBA" id="ARBA00022777"/>
    </source>
</evidence>
<evidence type="ECO:0000256" key="6">
    <source>
        <dbReference type="SAM" id="MobiDB-lite"/>
    </source>
</evidence>
<accession>A0A1I6HLU0</accession>
<dbReference type="SMART" id="SM00091">
    <property type="entry name" value="PAS"/>
    <property type="match status" value="1"/>
</dbReference>
<keyword evidence="3" id="KW-0808">Transferase</keyword>
<dbReference type="InterPro" id="IPR000014">
    <property type="entry name" value="PAS"/>
</dbReference>
<dbReference type="SUPFAM" id="SSF55874">
    <property type="entry name" value="ATPase domain of HSP90 chaperone/DNA topoisomerase II/histidine kinase"/>
    <property type="match status" value="1"/>
</dbReference>
<evidence type="ECO:0000256" key="2">
    <source>
        <dbReference type="ARBA" id="ARBA00012438"/>
    </source>
</evidence>
<dbReference type="Gene3D" id="3.30.565.10">
    <property type="entry name" value="Histidine kinase-like ATPase, C-terminal domain"/>
    <property type="match status" value="1"/>
</dbReference>
<feature type="region of interest" description="Disordered" evidence="6">
    <location>
        <begin position="1"/>
        <end position="59"/>
    </location>
</feature>
<dbReference type="InterPro" id="IPR036097">
    <property type="entry name" value="HisK_dim/P_sf"/>
</dbReference>
<evidence type="ECO:0000313" key="10">
    <source>
        <dbReference type="Proteomes" id="UP000243250"/>
    </source>
</evidence>
<feature type="compositionally biased region" description="Basic and acidic residues" evidence="6">
    <location>
        <begin position="1"/>
        <end position="18"/>
    </location>
</feature>
<dbReference type="Gene3D" id="1.10.287.130">
    <property type="match status" value="1"/>
</dbReference>
<proteinExistence type="predicted"/>
<dbReference type="SUPFAM" id="SSF55785">
    <property type="entry name" value="PYP-like sensor domain (PAS domain)"/>
    <property type="match status" value="1"/>
</dbReference>
<name>A0A1I6HLU0_9EURY</name>
<organism evidence="9 10">
    <name type="scientific">Halogeometricum limi</name>
    <dbReference type="NCBI Taxonomy" id="555875"/>
    <lineage>
        <taxon>Archaea</taxon>
        <taxon>Methanobacteriati</taxon>
        <taxon>Methanobacteriota</taxon>
        <taxon>Stenosarchaea group</taxon>
        <taxon>Halobacteria</taxon>
        <taxon>Halobacteriales</taxon>
        <taxon>Haloferacaceae</taxon>
        <taxon>Halogeometricum</taxon>
    </lineage>
</organism>
<dbReference type="InterPro" id="IPR005467">
    <property type="entry name" value="His_kinase_dom"/>
</dbReference>
<dbReference type="EMBL" id="FOYS01000003">
    <property type="protein sequence ID" value="SFR55412.1"/>
    <property type="molecule type" value="Genomic_DNA"/>
</dbReference>
<gene>
    <name evidence="9" type="ORF">SAMN04488124_2380</name>
</gene>
<dbReference type="EC" id="2.7.13.3" evidence="2"/>
<sequence>MRMRTGRFDAVRPDDAGRRQTPAPHSTDCSSVVTLTGGAVTDESDVSESPTTRPGTSDGEYRRLIERAVDAAVVLLDGDGQVVTWNASARRVTGYDRSSARGTDVESVLHTEVDATTLLEEADARGRVEVECTARDVEGESYDAHVAVTSFDRDDDVPTVPNAGDRDGYAVVVRDVTDDRSERRSLERRNERLAAFASSVSHDLQNSLSAALAQLDIAQARYPGDTHPHLDTAYQSLLRMSDRIDEALTLAREGARAMEPTAVDLRETAVSAWELAGPDDGALRFSRPPETVYADEPRLRRLLENLFDNAKTHVGSDVTVELGGTDEGFYVADDGDGIDRERRESVFRRGVSGRTDGTGFGLAIVAAIADAHEWRVDVGESRDGGARFDVVLGRER</sequence>
<evidence type="ECO:0000313" key="9">
    <source>
        <dbReference type="EMBL" id="SFR55412.1"/>
    </source>
</evidence>
<dbReference type="GO" id="GO:0006355">
    <property type="term" value="P:regulation of DNA-templated transcription"/>
    <property type="evidence" value="ECO:0007669"/>
    <property type="project" value="InterPro"/>
</dbReference>
<feature type="domain" description="PAS" evidence="8">
    <location>
        <begin position="57"/>
        <end position="112"/>
    </location>
</feature>
<dbReference type="Pfam" id="PF00989">
    <property type="entry name" value="PAS"/>
    <property type="match status" value="1"/>
</dbReference>
<evidence type="ECO:0000259" key="8">
    <source>
        <dbReference type="PROSITE" id="PS50112"/>
    </source>
</evidence>
<dbReference type="InterPro" id="IPR013767">
    <property type="entry name" value="PAS_fold"/>
</dbReference>
<dbReference type="PROSITE" id="PS50109">
    <property type="entry name" value="HIS_KIN"/>
    <property type="match status" value="1"/>
</dbReference>
<dbReference type="InterPro" id="IPR003594">
    <property type="entry name" value="HATPase_dom"/>
</dbReference>
<evidence type="ECO:0000256" key="1">
    <source>
        <dbReference type="ARBA" id="ARBA00000085"/>
    </source>
</evidence>
<evidence type="ECO:0000256" key="5">
    <source>
        <dbReference type="ARBA" id="ARBA00023012"/>
    </source>
</evidence>
<dbReference type="GO" id="GO:0000155">
    <property type="term" value="F:phosphorelay sensor kinase activity"/>
    <property type="evidence" value="ECO:0007669"/>
    <property type="project" value="InterPro"/>
</dbReference>
<dbReference type="Pfam" id="PF02518">
    <property type="entry name" value="HATPase_c"/>
    <property type="match status" value="1"/>
</dbReference>
<dbReference type="SUPFAM" id="SSF47384">
    <property type="entry name" value="Homodimeric domain of signal transducing histidine kinase"/>
    <property type="match status" value="1"/>
</dbReference>
<dbReference type="InterPro" id="IPR036890">
    <property type="entry name" value="HATPase_C_sf"/>
</dbReference>
<dbReference type="InterPro" id="IPR035965">
    <property type="entry name" value="PAS-like_dom_sf"/>
</dbReference>
<dbReference type="STRING" id="555875.SAMN04488124_2380"/>
<dbReference type="PANTHER" id="PTHR43711">
    <property type="entry name" value="TWO-COMPONENT HISTIDINE KINASE"/>
    <property type="match status" value="1"/>
</dbReference>
<dbReference type="Proteomes" id="UP000243250">
    <property type="component" value="Unassembled WGS sequence"/>
</dbReference>
<evidence type="ECO:0000259" key="7">
    <source>
        <dbReference type="PROSITE" id="PS50109"/>
    </source>
</evidence>
<dbReference type="InterPro" id="IPR003661">
    <property type="entry name" value="HisK_dim/P_dom"/>
</dbReference>
<reference evidence="10" key="1">
    <citation type="submission" date="2016-10" db="EMBL/GenBank/DDBJ databases">
        <authorList>
            <person name="Varghese N."/>
            <person name="Submissions S."/>
        </authorList>
    </citation>
    <scope>NUCLEOTIDE SEQUENCE [LARGE SCALE GENOMIC DNA]</scope>
    <source>
        <strain evidence="10">CGMCC 1.8711</strain>
    </source>
</reference>
<feature type="domain" description="Histidine kinase" evidence="7">
    <location>
        <begin position="199"/>
        <end position="396"/>
    </location>
</feature>
<dbReference type="CDD" id="cd00130">
    <property type="entry name" value="PAS"/>
    <property type="match status" value="1"/>
</dbReference>
<evidence type="ECO:0000256" key="3">
    <source>
        <dbReference type="ARBA" id="ARBA00022679"/>
    </source>
</evidence>
<keyword evidence="5" id="KW-0902">Two-component regulatory system</keyword>
<comment type="catalytic activity">
    <reaction evidence="1">
        <text>ATP + protein L-histidine = ADP + protein N-phospho-L-histidine.</text>
        <dbReference type="EC" id="2.7.13.3"/>
    </reaction>
</comment>
<dbReference type="PROSITE" id="PS50112">
    <property type="entry name" value="PAS"/>
    <property type="match status" value="1"/>
</dbReference>
<keyword evidence="4" id="KW-0418">Kinase</keyword>
<keyword evidence="10" id="KW-1185">Reference proteome</keyword>